<gene>
    <name evidence="3" type="ORF">DM01DRAFT_1332754</name>
</gene>
<dbReference type="GO" id="GO:0006629">
    <property type="term" value="P:lipid metabolic process"/>
    <property type="evidence" value="ECO:0007669"/>
    <property type="project" value="InterPro"/>
</dbReference>
<name>A0A1X2GT20_9FUNG</name>
<feature type="non-terminal residue" evidence="3">
    <location>
        <position position="1"/>
    </location>
</feature>
<sequence length="321" mass="34556">MKAVTFYLVGLACLLGPSSALPRTKPAGPASIPPLIPARCKAANDVISGMGTSLKPTVASAQQVAVAAYFAQLSAVAYCPSVFADKQWKSTMGRKVLPDAKLHATFYGGPHYTTGYIATSASKKTIYVAFRGTLSVQQLITDLQVTKITYPPVPTAHVAEGFYNSYIEVQSIVVNTVASLLEQYPSYAVRVTGHSLGGAQATLATLDLYQRLDAINTNNIALYTYGELRVGDKDFAAYVTSTGISRIRVVHHADIITFLPTTSQGYVHGGEEYWIKGLLGGGPTQRCVATYESPYCSNTIELLANPVDHIMYYGAKFPLCY</sequence>
<dbReference type="Gene3D" id="3.40.50.1820">
    <property type="entry name" value="alpha/beta hydrolase"/>
    <property type="match status" value="1"/>
</dbReference>
<keyword evidence="4" id="KW-1185">Reference proteome</keyword>
<comment type="caution">
    <text evidence="3">The sequence shown here is derived from an EMBL/GenBank/DDBJ whole genome shotgun (WGS) entry which is preliminary data.</text>
</comment>
<evidence type="ECO:0000259" key="2">
    <source>
        <dbReference type="Pfam" id="PF01764"/>
    </source>
</evidence>
<feature type="domain" description="Fungal lipase-type" evidence="2">
    <location>
        <begin position="127"/>
        <end position="262"/>
    </location>
</feature>
<feature type="chain" id="PRO_5012010186" evidence="1">
    <location>
        <begin position="21"/>
        <end position="321"/>
    </location>
</feature>
<dbReference type="CDD" id="cd00519">
    <property type="entry name" value="Lipase_3"/>
    <property type="match status" value="1"/>
</dbReference>
<feature type="signal peptide" evidence="1">
    <location>
        <begin position="1"/>
        <end position="20"/>
    </location>
</feature>
<accession>A0A1X2GT20</accession>
<dbReference type="PANTHER" id="PTHR45908">
    <property type="entry name" value="PROTEIN CBG11750-RELATED"/>
    <property type="match status" value="1"/>
</dbReference>
<dbReference type="GO" id="GO:0016787">
    <property type="term" value="F:hydrolase activity"/>
    <property type="evidence" value="ECO:0007669"/>
    <property type="project" value="UniProtKB-KW"/>
</dbReference>
<dbReference type="InterPro" id="IPR029058">
    <property type="entry name" value="AB_hydrolase_fold"/>
</dbReference>
<dbReference type="SUPFAM" id="SSF53474">
    <property type="entry name" value="alpha/beta-Hydrolases"/>
    <property type="match status" value="1"/>
</dbReference>
<dbReference type="STRING" id="101127.A0A1X2GT20"/>
<proteinExistence type="predicted"/>
<dbReference type="Proteomes" id="UP000242146">
    <property type="component" value="Unassembled WGS sequence"/>
</dbReference>
<evidence type="ECO:0000256" key="1">
    <source>
        <dbReference type="SAM" id="SignalP"/>
    </source>
</evidence>
<evidence type="ECO:0000313" key="4">
    <source>
        <dbReference type="Proteomes" id="UP000242146"/>
    </source>
</evidence>
<evidence type="ECO:0000313" key="3">
    <source>
        <dbReference type="EMBL" id="ORX60627.1"/>
    </source>
</evidence>
<protein>
    <submittedName>
        <fullName evidence="3">Alpha/beta-hydrolase</fullName>
    </submittedName>
</protein>
<dbReference type="InterPro" id="IPR002921">
    <property type="entry name" value="Fungal_lipase-type"/>
</dbReference>
<keyword evidence="1" id="KW-0732">Signal</keyword>
<dbReference type="EMBL" id="MCGT01000004">
    <property type="protein sequence ID" value="ORX60627.1"/>
    <property type="molecule type" value="Genomic_DNA"/>
</dbReference>
<dbReference type="AlphaFoldDB" id="A0A1X2GT20"/>
<dbReference type="Pfam" id="PF01764">
    <property type="entry name" value="Lipase_3"/>
    <property type="match status" value="1"/>
</dbReference>
<keyword evidence="3" id="KW-0378">Hydrolase</keyword>
<dbReference type="OrthoDB" id="438440at2759"/>
<organism evidence="3 4">
    <name type="scientific">Hesseltinella vesiculosa</name>
    <dbReference type="NCBI Taxonomy" id="101127"/>
    <lineage>
        <taxon>Eukaryota</taxon>
        <taxon>Fungi</taxon>
        <taxon>Fungi incertae sedis</taxon>
        <taxon>Mucoromycota</taxon>
        <taxon>Mucoromycotina</taxon>
        <taxon>Mucoromycetes</taxon>
        <taxon>Mucorales</taxon>
        <taxon>Cunninghamellaceae</taxon>
        <taxon>Hesseltinella</taxon>
    </lineage>
</organism>
<reference evidence="3 4" key="1">
    <citation type="submission" date="2016-07" db="EMBL/GenBank/DDBJ databases">
        <title>Pervasive Adenine N6-methylation of Active Genes in Fungi.</title>
        <authorList>
            <consortium name="DOE Joint Genome Institute"/>
            <person name="Mondo S.J."/>
            <person name="Dannebaum R.O."/>
            <person name="Kuo R.C."/>
            <person name="Labutti K."/>
            <person name="Haridas S."/>
            <person name="Kuo A."/>
            <person name="Salamov A."/>
            <person name="Ahrendt S.R."/>
            <person name="Lipzen A."/>
            <person name="Sullivan W."/>
            <person name="Andreopoulos W.B."/>
            <person name="Clum A."/>
            <person name="Lindquist E."/>
            <person name="Daum C."/>
            <person name="Ramamoorthy G.K."/>
            <person name="Gryganskyi A."/>
            <person name="Culley D."/>
            <person name="Magnuson J.K."/>
            <person name="James T.Y."/>
            <person name="O'Malley M.A."/>
            <person name="Stajich J.E."/>
            <person name="Spatafora J.W."/>
            <person name="Visel A."/>
            <person name="Grigoriev I.V."/>
        </authorList>
    </citation>
    <scope>NUCLEOTIDE SEQUENCE [LARGE SCALE GENOMIC DNA]</scope>
    <source>
        <strain evidence="3 4">NRRL 3301</strain>
    </source>
</reference>